<keyword evidence="6" id="KW-0547">Nucleotide-binding</keyword>
<dbReference type="STRING" id="2070753.A0A3A2ZAL1"/>
<comment type="pathway">
    <text evidence="1">Cofactor biosynthesis; tetrahydrofolylpolyglutamate biosynthesis.</text>
</comment>
<evidence type="ECO:0000256" key="9">
    <source>
        <dbReference type="SAM" id="MobiDB-lite"/>
    </source>
</evidence>
<evidence type="ECO:0000256" key="8">
    <source>
        <dbReference type="ARBA" id="ARBA00022842"/>
    </source>
</evidence>
<keyword evidence="4" id="KW-0436">Ligase</keyword>
<feature type="region of interest" description="Disordered" evidence="9">
    <location>
        <begin position="231"/>
        <end position="251"/>
    </location>
</feature>
<dbReference type="GO" id="GO:0046872">
    <property type="term" value="F:metal ion binding"/>
    <property type="evidence" value="ECO:0007669"/>
    <property type="project" value="UniProtKB-KW"/>
</dbReference>
<sequence length="251" mass="27611">MRTIQTRIQELGIESVFTLPDVLDSQPPALTKVFRSLDLQPHQRTNMRCAVLGLQLAMPEIRPELQVDSLIPELSKVEWPGRLQNIVLEPLVSRRKPILLDGAHNPQSAEVLRQYVDDKLRPSNNSVTWVISASRGKDLGGLFGKLIRPGDNVATTSFGPVDGMPWVTATDAMELATSVRSIPGIGQVKEFEGNLHAAINWGSDVARNGPLVVAGSLYLVSDVFRLLRETGERDNEREEEVAKSTASNEGD</sequence>
<keyword evidence="11" id="KW-1185">Reference proteome</keyword>
<dbReference type="AlphaFoldDB" id="A0A3A2ZAL1"/>
<feature type="compositionally biased region" description="Basic and acidic residues" evidence="9">
    <location>
        <begin position="231"/>
        <end position="242"/>
    </location>
</feature>
<dbReference type="Gene3D" id="3.90.190.20">
    <property type="entry name" value="Mur ligase, C-terminal domain"/>
    <property type="match status" value="1"/>
</dbReference>
<keyword evidence="8" id="KW-0460">Magnesium</keyword>
<evidence type="ECO:0000256" key="5">
    <source>
        <dbReference type="ARBA" id="ARBA00022723"/>
    </source>
</evidence>
<evidence type="ECO:0000256" key="7">
    <source>
        <dbReference type="ARBA" id="ARBA00022840"/>
    </source>
</evidence>
<reference evidence="11" key="1">
    <citation type="submission" date="2017-02" db="EMBL/GenBank/DDBJ databases">
        <authorList>
            <person name="Tafer H."/>
            <person name="Lopandic K."/>
        </authorList>
    </citation>
    <scope>NUCLEOTIDE SEQUENCE [LARGE SCALE GENOMIC DNA]</scope>
    <source>
        <strain evidence="11">CBS 366.77</strain>
    </source>
</reference>
<dbReference type="InterPro" id="IPR001645">
    <property type="entry name" value="Folylpolyglutamate_synth"/>
</dbReference>
<comment type="similarity">
    <text evidence="2">Belongs to the folylpolyglutamate synthase family.</text>
</comment>
<keyword evidence="5" id="KW-0479">Metal-binding</keyword>
<keyword evidence="3" id="KW-0554">One-carbon metabolism</keyword>
<accession>A0A3A2ZAL1</accession>
<gene>
    <name evidence="10" type="ORF">PHISCL_07511</name>
</gene>
<dbReference type="GO" id="GO:0005524">
    <property type="term" value="F:ATP binding"/>
    <property type="evidence" value="ECO:0007669"/>
    <property type="project" value="UniProtKB-KW"/>
</dbReference>
<dbReference type="InterPro" id="IPR036615">
    <property type="entry name" value="Mur_ligase_C_dom_sf"/>
</dbReference>
<evidence type="ECO:0000313" key="10">
    <source>
        <dbReference type="EMBL" id="RJE20152.1"/>
    </source>
</evidence>
<dbReference type="EMBL" id="MVGC01000334">
    <property type="protein sequence ID" value="RJE20152.1"/>
    <property type="molecule type" value="Genomic_DNA"/>
</dbReference>
<dbReference type="GO" id="GO:0005829">
    <property type="term" value="C:cytosol"/>
    <property type="evidence" value="ECO:0007669"/>
    <property type="project" value="TreeGrafter"/>
</dbReference>
<dbReference type="FunFam" id="3.90.190.20:FF:000010">
    <property type="entry name" value="Dihydrofolate synthetase"/>
    <property type="match status" value="1"/>
</dbReference>
<proteinExistence type="inferred from homology"/>
<dbReference type="GO" id="GO:0006730">
    <property type="term" value="P:one-carbon metabolic process"/>
    <property type="evidence" value="ECO:0007669"/>
    <property type="project" value="UniProtKB-KW"/>
</dbReference>
<dbReference type="PANTHER" id="PTHR11136:SF0">
    <property type="entry name" value="DIHYDROFOLATE SYNTHETASE-RELATED"/>
    <property type="match status" value="1"/>
</dbReference>
<evidence type="ECO:0000256" key="3">
    <source>
        <dbReference type="ARBA" id="ARBA00022563"/>
    </source>
</evidence>
<comment type="caution">
    <text evidence="10">The sequence shown here is derived from an EMBL/GenBank/DDBJ whole genome shotgun (WGS) entry which is preliminary data.</text>
</comment>
<evidence type="ECO:0000256" key="6">
    <source>
        <dbReference type="ARBA" id="ARBA00022741"/>
    </source>
</evidence>
<evidence type="ECO:0000256" key="2">
    <source>
        <dbReference type="ARBA" id="ARBA00008276"/>
    </source>
</evidence>
<dbReference type="GO" id="GO:0008841">
    <property type="term" value="F:dihydrofolate synthase activity"/>
    <property type="evidence" value="ECO:0007669"/>
    <property type="project" value="TreeGrafter"/>
</dbReference>
<name>A0A3A2ZAL1_9EURO</name>
<dbReference type="GO" id="GO:0004326">
    <property type="term" value="F:tetrahydrofolylpolyglutamate synthase activity"/>
    <property type="evidence" value="ECO:0007669"/>
    <property type="project" value="InterPro"/>
</dbReference>
<evidence type="ECO:0000256" key="4">
    <source>
        <dbReference type="ARBA" id="ARBA00022598"/>
    </source>
</evidence>
<protein>
    <submittedName>
        <fullName evidence="10">Folylpolyglutamate synthase</fullName>
    </submittedName>
</protein>
<evidence type="ECO:0000313" key="11">
    <source>
        <dbReference type="Proteomes" id="UP000266188"/>
    </source>
</evidence>
<dbReference type="PANTHER" id="PTHR11136">
    <property type="entry name" value="FOLYLPOLYGLUTAMATE SYNTHASE-RELATED"/>
    <property type="match status" value="1"/>
</dbReference>
<dbReference type="OrthoDB" id="5212574at2759"/>
<dbReference type="GO" id="GO:0005739">
    <property type="term" value="C:mitochondrion"/>
    <property type="evidence" value="ECO:0007669"/>
    <property type="project" value="TreeGrafter"/>
</dbReference>
<keyword evidence="7" id="KW-0067">ATP-binding</keyword>
<evidence type="ECO:0000256" key="1">
    <source>
        <dbReference type="ARBA" id="ARBA00005150"/>
    </source>
</evidence>
<organism evidence="10 11">
    <name type="scientific">Aspergillus sclerotialis</name>
    <dbReference type="NCBI Taxonomy" id="2070753"/>
    <lineage>
        <taxon>Eukaryota</taxon>
        <taxon>Fungi</taxon>
        <taxon>Dikarya</taxon>
        <taxon>Ascomycota</taxon>
        <taxon>Pezizomycotina</taxon>
        <taxon>Eurotiomycetes</taxon>
        <taxon>Eurotiomycetidae</taxon>
        <taxon>Eurotiales</taxon>
        <taxon>Aspergillaceae</taxon>
        <taxon>Aspergillus</taxon>
        <taxon>Aspergillus subgen. Polypaecilum</taxon>
    </lineage>
</organism>
<dbReference type="Proteomes" id="UP000266188">
    <property type="component" value="Unassembled WGS sequence"/>
</dbReference>
<dbReference type="SUPFAM" id="SSF53244">
    <property type="entry name" value="MurD-like peptide ligases, peptide-binding domain"/>
    <property type="match status" value="1"/>
</dbReference>